<dbReference type="Proteomes" id="UP001320170">
    <property type="component" value="Unassembled WGS sequence"/>
</dbReference>
<dbReference type="EMBL" id="JAJTND010000003">
    <property type="protein sequence ID" value="MCE3531754.1"/>
    <property type="molecule type" value="Genomic_DNA"/>
</dbReference>
<evidence type="ECO:0000313" key="1">
    <source>
        <dbReference type="EMBL" id="MCE3531754.1"/>
    </source>
</evidence>
<dbReference type="RefSeq" id="WP_232890501.1">
    <property type="nucleotide sequence ID" value="NZ_JAJSPM010000004.1"/>
</dbReference>
<reference evidence="1 2" key="1">
    <citation type="journal article" date="2024" name="Pathogens">
        <title>Characterization of a Novel Species of Legionella Isolated from a Healthcare Facility: Legionella resiliens sp. nov.</title>
        <authorList>
            <person name="Cristino S."/>
            <person name="Pascale M.R."/>
            <person name="Marino F."/>
            <person name="Derelitto C."/>
            <person name="Salaris S."/>
            <person name="Orsini M."/>
            <person name="Squarzoni S."/>
            <person name="Grottola A."/>
            <person name="Girolamini L."/>
        </authorList>
    </citation>
    <scope>NUCLEOTIDE SEQUENCE [LARGE SCALE GENOMIC DNA]</scope>
    <source>
        <strain evidence="1 2">8cVS16</strain>
    </source>
</reference>
<organism evidence="1 2">
    <name type="scientific">Legionella resiliens</name>
    <dbReference type="NCBI Taxonomy" id="2905958"/>
    <lineage>
        <taxon>Bacteria</taxon>
        <taxon>Pseudomonadati</taxon>
        <taxon>Pseudomonadota</taxon>
        <taxon>Gammaproteobacteria</taxon>
        <taxon>Legionellales</taxon>
        <taxon>Legionellaceae</taxon>
        <taxon>Legionella</taxon>
    </lineage>
</organism>
<accession>A0ABS8X1A3</accession>
<sequence length="73" mass="8461">MIAKQQKIVVVFMHYSELITILKKLKKKIWLYHYNPGKLPNAKADAFLGFVKKGQSFLFLKKIMALASPRELP</sequence>
<protein>
    <submittedName>
        <fullName evidence="1">Uncharacterized protein</fullName>
    </submittedName>
</protein>
<proteinExistence type="predicted"/>
<comment type="caution">
    <text evidence="1">The sequence shown here is derived from an EMBL/GenBank/DDBJ whole genome shotgun (WGS) entry which is preliminary data.</text>
</comment>
<dbReference type="Pfam" id="PF23023">
    <property type="entry name" value="Anti-Pycsar_Apyc1"/>
    <property type="match status" value="1"/>
</dbReference>
<evidence type="ECO:0000313" key="2">
    <source>
        <dbReference type="Proteomes" id="UP001320170"/>
    </source>
</evidence>
<name>A0ABS8X1A3_9GAMM</name>
<gene>
    <name evidence="1" type="ORF">LXO92_05110</name>
</gene>
<keyword evidence="2" id="KW-1185">Reference proteome</keyword>